<dbReference type="KEGG" id="plia:E4191_07555"/>
<gene>
    <name evidence="1" type="ORF">E4191_07555</name>
</gene>
<dbReference type="Proteomes" id="UP000296374">
    <property type="component" value="Chromosome"/>
</dbReference>
<reference evidence="2" key="1">
    <citation type="submission" date="2019-03" db="EMBL/GenBank/DDBJ databases">
        <authorList>
            <person name="Li J."/>
        </authorList>
    </citation>
    <scope>NUCLEOTIDE SEQUENCE [LARGE SCALE GENOMIC DNA]</scope>
    <source>
        <strain evidence="2">2251</strain>
    </source>
</reference>
<protein>
    <submittedName>
        <fullName evidence="1">Uncharacterized protein</fullName>
    </submittedName>
</protein>
<accession>A0A4P7HN34</accession>
<sequence length="112" mass="12187">MATTDYILGESGTLGFPIDQFDGTPMPLNDLGLRLVIYLPGAELIIPGRAESGELATDDGQVINHPSIMAFDLTPENMAVRPRPYRCALQTDDGTGWQTLPGEEDIINVRMP</sequence>
<dbReference type="RefSeq" id="WP_135312870.1">
    <property type="nucleotide sequence ID" value="NZ_CP038439.1"/>
</dbReference>
<evidence type="ECO:0000313" key="1">
    <source>
        <dbReference type="EMBL" id="QBX34581.1"/>
    </source>
</evidence>
<dbReference type="EMBL" id="CP038439">
    <property type="protein sequence ID" value="QBX34581.1"/>
    <property type="molecule type" value="Genomic_DNA"/>
</dbReference>
<organism evidence="1 2">
    <name type="scientific">Paracoccus liaowanqingii</name>
    <dbReference type="NCBI Taxonomy" id="2560053"/>
    <lineage>
        <taxon>Bacteria</taxon>
        <taxon>Pseudomonadati</taxon>
        <taxon>Pseudomonadota</taxon>
        <taxon>Alphaproteobacteria</taxon>
        <taxon>Rhodobacterales</taxon>
        <taxon>Paracoccaceae</taxon>
        <taxon>Paracoccus</taxon>
    </lineage>
</organism>
<name>A0A4P7HN34_9RHOB</name>
<dbReference type="AlphaFoldDB" id="A0A4P7HN34"/>
<evidence type="ECO:0000313" key="2">
    <source>
        <dbReference type="Proteomes" id="UP000296374"/>
    </source>
</evidence>
<proteinExistence type="predicted"/>